<comment type="caution">
    <text evidence="2">The sequence shown here is derived from an EMBL/GenBank/DDBJ whole genome shotgun (WGS) entry which is preliminary data.</text>
</comment>
<organism evidence="2 3">
    <name type="scientific">Cohnella kolymensis</name>
    <dbReference type="NCBI Taxonomy" id="1590652"/>
    <lineage>
        <taxon>Bacteria</taxon>
        <taxon>Bacillati</taxon>
        <taxon>Bacillota</taxon>
        <taxon>Bacilli</taxon>
        <taxon>Bacillales</taxon>
        <taxon>Paenibacillaceae</taxon>
        <taxon>Cohnella</taxon>
    </lineage>
</organism>
<gene>
    <name evidence="2" type="ORF">SD71_08525</name>
</gene>
<dbReference type="Proteomes" id="UP000054526">
    <property type="component" value="Unassembled WGS sequence"/>
</dbReference>
<protein>
    <recommendedName>
        <fullName evidence="1">Regulatory protein YycH-like domain-containing protein</fullName>
    </recommendedName>
</protein>
<dbReference type="EMBL" id="JXAL01000012">
    <property type="protein sequence ID" value="KIL36305.1"/>
    <property type="molecule type" value="Genomic_DNA"/>
</dbReference>
<evidence type="ECO:0000313" key="3">
    <source>
        <dbReference type="Proteomes" id="UP000054526"/>
    </source>
</evidence>
<dbReference type="RefSeq" id="WP_041062020.1">
    <property type="nucleotide sequence ID" value="NZ_JXAL01000012.1"/>
</dbReference>
<proteinExistence type="predicted"/>
<evidence type="ECO:0000313" key="2">
    <source>
        <dbReference type="EMBL" id="KIL36305.1"/>
    </source>
</evidence>
<name>A0ABR5A5Q0_9BACL</name>
<feature type="domain" description="Regulatory protein YycH-like" evidence="1">
    <location>
        <begin position="101"/>
        <end position="237"/>
    </location>
</feature>
<dbReference type="Pfam" id="PF09648">
    <property type="entry name" value="YycI"/>
    <property type="match status" value="1"/>
</dbReference>
<evidence type="ECO:0000259" key="1">
    <source>
        <dbReference type="Pfam" id="PF09648"/>
    </source>
</evidence>
<accession>A0ABR5A5Q0</accession>
<dbReference type="InterPro" id="IPR018604">
    <property type="entry name" value="YycI-like"/>
</dbReference>
<keyword evidence="3" id="KW-1185">Reference proteome</keyword>
<reference evidence="2 3" key="1">
    <citation type="submission" date="2014-12" db="EMBL/GenBank/DDBJ databases">
        <title>Draft genome sequence of Cohnella kolymensis strain B-2846.</title>
        <authorList>
            <person name="Karlyshev A.V."/>
            <person name="Kudryashova E.B."/>
        </authorList>
    </citation>
    <scope>NUCLEOTIDE SEQUENCE [LARGE SCALE GENOMIC DNA]</scope>
    <source>
        <strain evidence="2 3">VKM B-2846</strain>
    </source>
</reference>
<dbReference type="Gene3D" id="2.40.128.690">
    <property type="entry name" value="YycH protein, domain 3-like"/>
    <property type="match status" value="1"/>
</dbReference>
<sequence length="252" mass="29024">MDWRRAKSVLILSFLMLNLLLGYQLWLDWRERLNTAVDWTSLSPETQQAMRDKNIQFDADAKIPTETPAMSELTYTFKQRMRDNEQKPILSPPETRIVYFEQELKDALGTVIPELDSYALDQKRIMDNTFVFNRMEAGYPMFDINLELLYGEQRIRGYRQDIVEAKPSDGVKQQQVLPASKAVANLIERNLPPGSTIKEIRLGYNGEIFADAERQVSAPAWRVLLENAEEVYYVNAFSAEVAVEKADVPVKP</sequence>